<organism evidence="1 2">
    <name type="scientific">Pendulispora brunnea</name>
    <dbReference type="NCBI Taxonomy" id="2905690"/>
    <lineage>
        <taxon>Bacteria</taxon>
        <taxon>Pseudomonadati</taxon>
        <taxon>Myxococcota</taxon>
        <taxon>Myxococcia</taxon>
        <taxon>Myxococcales</taxon>
        <taxon>Sorangiineae</taxon>
        <taxon>Pendulisporaceae</taxon>
        <taxon>Pendulispora</taxon>
    </lineage>
</organism>
<gene>
    <name evidence="1" type="ORF">LZC95_31125</name>
</gene>
<dbReference type="EMBL" id="CP089982">
    <property type="protein sequence ID" value="WXA90895.1"/>
    <property type="molecule type" value="Genomic_DNA"/>
</dbReference>
<accession>A0ABZ2K028</accession>
<evidence type="ECO:0000313" key="2">
    <source>
        <dbReference type="Proteomes" id="UP001379533"/>
    </source>
</evidence>
<keyword evidence="2" id="KW-1185">Reference proteome</keyword>
<dbReference type="SUPFAM" id="SSF51735">
    <property type="entry name" value="NAD(P)-binding Rossmann-fold domains"/>
    <property type="match status" value="1"/>
</dbReference>
<dbReference type="Proteomes" id="UP001379533">
    <property type="component" value="Chromosome"/>
</dbReference>
<name>A0ABZ2K028_9BACT</name>
<sequence>MVRLDGPGASPASEPALRSHVLVVTGAAAAMGRAYLDHFASLPGWRGVGVTRRRPPSASPHAFLDGVDLLDADVTSRSLQHLAPTAADELVLVHAVGAFAFEADGAPKHDADCDGIDDTVYHSNVTTFVNIATALLELARSSCCRLTLCAFGSVADKYRVRQWQSYTRSKDLLRGFIRRVSALMPGSVRGVIVNVSTTDTGNERTLRPYADARYWLTPSDVVTASAPYLTHWHDGWVELDVVNTDHAISPEEHYAEERVLARWYREMGIPR</sequence>
<protein>
    <submittedName>
        <fullName evidence="1">SDR family oxidoreductase</fullName>
    </submittedName>
</protein>
<evidence type="ECO:0000313" key="1">
    <source>
        <dbReference type="EMBL" id="WXA90895.1"/>
    </source>
</evidence>
<reference evidence="1 2" key="1">
    <citation type="submission" date="2021-12" db="EMBL/GenBank/DDBJ databases">
        <title>Discovery of the Pendulisporaceae a myxobacterial family with distinct sporulation behavior and unique specialized metabolism.</title>
        <authorList>
            <person name="Garcia R."/>
            <person name="Popoff A."/>
            <person name="Bader C.D."/>
            <person name="Loehr J."/>
            <person name="Walesch S."/>
            <person name="Walt C."/>
            <person name="Boldt J."/>
            <person name="Bunk B."/>
            <person name="Haeckl F.J.F.P.J."/>
            <person name="Gunesch A.P."/>
            <person name="Birkelbach J."/>
            <person name="Nuebel U."/>
            <person name="Pietschmann T."/>
            <person name="Bach T."/>
            <person name="Mueller R."/>
        </authorList>
    </citation>
    <scope>NUCLEOTIDE SEQUENCE [LARGE SCALE GENOMIC DNA]</scope>
    <source>
        <strain evidence="1 2">MSr12523</strain>
    </source>
</reference>
<dbReference type="RefSeq" id="WP_394841515.1">
    <property type="nucleotide sequence ID" value="NZ_CP089982.1"/>
</dbReference>
<dbReference type="InterPro" id="IPR036291">
    <property type="entry name" value="NAD(P)-bd_dom_sf"/>
</dbReference>
<dbReference type="Gene3D" id="3.40.50.720">
    <property type="entry name" value="NAD(P)-binding Rossmann-like Domain"/>
    <property type="match status" value="1"/>
</dbReference>
<proteinExistence type="predicted"/>